<comment type="caution">
    <text evidence="12">The sequence shown here is derived from an EMBL/GenBank/DDBJ whole genome shotgun (WGS) entry which is preliminary data.</text>
</comment>
<reference evidence="12 13" key="1">
    <citation type="submission" date="2024-05" db="EMBL/GenBank/DDBJ databases">
        <authorList>
            <person name="Wallberg A."/>
        </authorList>
    </citation>
    <scope>NUCLEOTIDE SEQUENCE [LARGE SCALE GENOMIC DNA]</scope>
</reference>
<evidence type="ECO:0000313" key="13">
    <source>
        <dbReference type="Proteomes" id="UP001497623"/>
    </source>
</evidence>
<protein>
    <recommendedName>
        <fullName evidence="10">limulus clotting factor C</fullName>
        <ecNumber evidence="10">3.4.21.84</ecNumber>
    </recommendedName>
</protein>
<dbReference type="GO" id="GO:0042381">
    <property type="term" value="P:hemolymph coagulation"/>
    <property type="evidence" value="ECO:0007669"/>
    <property type="project" value="UniProtKB-KW"/>
</dbReference>
<keyword evidence="7" id="KW-1015">Disulfide bond</keyword>
<dbReference type="EC" id="3.4.21.84" evidence="10"/>
<dbReference type="SMART" id="SM00020">
    <property type="entry name" value="Tryp_SPc"/>
    <property type="match status" value="1"/>
</dbReference>
<dbReference type="PROSITE" id="PS50240">
    <property type="entry name" value="TRYPSIN_DOM"/>
    <property type="match status" value="1"/>
</dbReference>
<dbReference type="InterPro" id="IPR001314">
    <property type="entry name" value="Peptidase_S1A"/>
</dbReference>
<dbReference type="InterPro" id="IPR009003">
    <property type="entry name" value="Peptidase_S1_PA"/>
</dbReference>
<dbReference type="PROSITE" id="PS00134">
    <property type="entry name" value="TRYPSIN_HIS"/>
    <property type="match status" value="1"/>
</dbReference>
<evidence type="ECO:0000256" key="4">
    <source>
        <dbReference type="ARBA" id="ARBA00022801"/>
    </source>
</evidence>
<dbReference type="CDD" id="cd00190">
    <property type="entry name" value="Tryp_SPc"/>
    <property type="match status" value="1"/>
</dbReference>
<sequence length="250" mass="27242">LEEKLSEGNPFFTSDVQGRIANGNVAGPQQFPWQAHIKVHGKNICGASIIGDHYILTAAHCVHGYNPKVLYVTVGDFDRSSPFEQRTFSSSVEKFSLPSGYSQRESGKDIAVLKLKRKIKFSSNIRPICLPPSGLSITGRLAIVSGWGVNENGRETNKLNYVYGKVLKNKECGQQYGNKGRIINDMVCLSNKGGDACKGDSGGPSVMENGGSYYQVGIVSFGYGSCGDLSLPGVYTRVTSYTSWIRQQMH</sequence>
<name>A0AAV2Q516_MEGNR</name>
<evidence type="ECO:0000256" key="2">
    <source>
        <dbReference type="ARBA" id="ARBA00022670"/>
    </source>
</evidence>
<keyword evidence="8" id="KW-0325">Glycoprotein</keyword>
<organism evidence="12 13">
    <name type="scientific">Meganyctiphanes norvegica</name>
    <name type="common">Northern krill</name>
    <name type="synonym">Thysanopoda norvegica</name>
    <dbReference type="NCBI Taxonomy" id="48144"/>
    <lineage>
        <taxon>Eukaryota</taxon>
        <taxon>Metazoa</taxon>
        <taxon>Ecdysozoa</taxon>
        <taxon>Arthropoda</taxon>
        <taxon>Crustacea</taxon>
        <taxon>Multicrustacea</taxon>
        <taxon>Malacostraca</taxon>
        <taxon>Eumalacostraca</taxon>
        <taxon>Eucarida</taxon>
        <taxon>Euphausiacea</taxon>
        <taxon>Euphausiidae</taxon>
        <taxon>Meganyctiphanes</taxon>
    </lineage>
</organism>
<dbReference type="InterPro" id="IPR043504">
    <property type="entry name" value="Peptidase_S1_PA_chymotrypsin"/>
</dbReference>
<dbReference type="SUPFAM" id="SSF50494">
    <property type="entry name" value="Trypsin-like serine proteases"/>
    <property type="match status" value="1"/>
</dbReference>
<dbReference type="FunFam" id="2.40.10.10:FF:000120">
    <property type="entry name" value="Putative serine protease"/>
    <property type="match status" value="1"/>
</dbReference>
<keyword evidence="5" id="KW-0353">Hemolymph clotting</keyword>
<evidence type="ECO:0000256" key="9">
    <source>
        <dbReference type="ARBA" id="ARBA00052079"/>
    </source>
</evidence>
<dbReference type="Proteomes" id="UP001497623">
    <property type="component" value="Unassembled WGS sequence"/>
</dbReference>
<keyword evidence="1" id="KW-0768">Sushi</keyword>
<keyword evidence="6" id="KW-0720">Serine protease</keyword>
<accession>A0AAV2Q516</accession>
<evidence type="ECO:0000256" key="7">
    <source>
        <dbReference type="ARBA" id="ARBA00023157"/>
    </source>
</evidence>
<proteinExistence type="predicted"/>
<dbReference type="Gene3D" id="2.40.10.10">
    <property type="entry name" value="Trypsin-like serine proteases"/>
    <property type="match status" value="1"/>
</dbReference>
<keyword evidence="2" id="KW-0645">Protease</keyword>
<dbReference type="PANTHER" id="PTHR24252:SF27">
    <property type="entry name" value="TRANSMEMBRANE PROTEASE SERINE 3-LIKE"/>
    <property type="match status" value="1"/>
</dbReference>
<dbReference type="GO" id="GO:0006508">
    <property type="term" value="P:proteolysis"/>
    <property type="evidence" value="ECO:0007669"/>
    <property type="project" value="UniProtKB-KW"/>
</dbReference>
<keyword evidence="3" id="KW-0732">Signal</keyword>
<dbReference type="EMBL" id="CAXKWB010003432">
    <property type="protein sequence ID" value="CAL4069231.1"/>
    <property type="molecule type" value="Genomic_DNA"/>
</dbReference>
<feature type="domain" description="Peptidase S1" evidence="11">
    <location>
        <begin position="20"/>
        <end position="250"/>
    </location>
</feature>
<feature type="non-terminal residue" evidence="12">
    <location>
        <position position="1"/>
    </location>
</feature>
<dbReference type="InterPro" id="IPR018114">
    <property type="entry name" value="TRYPSIN_HIS"/>
</dbReference>
<evidence type="ECO:0000313" key="12">
    <source>
        <dbReference type="EMBL" id="CAL4069231.1"/>
    </source>
</evidence>
<evidence type="ECO:0000256" key="1">
    <source>
        <dbReference type="ARBA" id="ARBA00022659"/>
    </source>
</evidence>
<evidence type="ECO:0000256" key="3">
    <source>
        <dbReference type="ARBA" id="ARBA00022729"/>
    </source>
</evidence>
<evidence type="ECO:0000256" key="5">
    <source>
        <dbReference type="ARBA" id="ARBA00022820"/>
    </source>
</evidence>
<evidence type="ECO:0000256" key="8">
    <source>
        <dbReference type="ARBA" id="ARBA00023180"/>
    </source>
</evidence>
<dbReference type="Pfam" id="PF00089">
    <property type="entry name" value="Trypsin"/>
    <property type="match status" value="1"/>
</dbReference>
<gene>
    <name evidence="12" type="ORF">MNOR_LOCUS7694</name>
</gene>
<keyword evidence="13" id="KW-1185">Reference proteome</keyword>
<comment type="catalytic activity">
    <reaction evidence="9">
        <text>Selective cleavage of 103-Arg-|-Ser-104 and 124-Ile-|-Ile-125 bonds in Limulus clotting factor B to form activated factor B. Cleavage of -Pro-Arg-|-Xaa- bonds in synthetic substrates.</text>
        <dbReference type="EC" id="3.4.21.84"/>
    </reaction>
</comment>
<evidence type="ECO:0000256" key="10">
    <source>
        <dbReference type="ARBA" id="ARBA00066707"/>
    </source>
</evidence>
<evidence type="ECO:0000259" key="11">
    <source>
        <dbReference type="PROSITE" id="PS50240"/>
    </source>
</evidence>
<dbReference type="PANTHER" id="PTHR24252">
    <property type="entry name" value="ACROSIN-RELATED"/>
    <property type="match status" value="1"/>
</dbReference>
<dbReference type="AlphaFoldDB" id="A0AAV2Q516"/>
<evidence type="ECO:0000256" key="6">
    <source>
        <dbReference type="ARBA" id="ARBA00022825"/>
    </source>
</evidence>
<dbReference type="InterPro" id="IPR001254">
    <property type="entry name" value="Trypsin_dom"/>
</dbReference>
<dbReference type="GO" id="GO:0004252">
    <property type="term" value="F:serine-type endopeptidase activity"/>
    <property type="evidence" value="ECO:0007669"/>
    <property type="project" value="InterPro"/>
</dbReference>
<keyword evidence="4" id="KW-0378">Hydrolase</keyword>
<dbReference type="PRINTS" id="PR00722">
    <property type="entry name" value="CHYMOTRYPSIN"/>
</dbReference>